<dbReference type="EMBL" id="CP000542">
    <property type="protein sequence ID" value="ABM58631.1"/>
    <property type="molecule type" value="Genomic_DNA"/>
</dbReference>
<dbReference type="Pfam" id="PF06857">
    <property type="entry name" value="ACP"/>
    <property type="match status" value="1"/>
</dbReference>
<dbReference type="InterPro" id="IPR009662">
    <property type="entry name" value="Malonate_deCO2ase_dsu"/>
</dbReference>
<comment type="PTM">
    <text evidence="5">Covalently binds the prosthetic group of malonate decarboxylase.</text>
</comment>
<dbReference type="GO" id="GO:0005737">
    <property type="term" value="C:cytoplasm"/>
    <property type="evidence" value="ECO:0007669"/>
    <property type="project" value="UniProtKB-SubCell"/>
</dbReference>
<accession>A1WLX4</accession>
<dbReference type="STRING" id="391735.Veis_2895"/>
<dbReference type="OrthoDB" id="120290at2"/>
<sequence length="103" mass="10757">MEHLEYEFGPFPSAAAPASAPVLVGVVGSGNLEALFEPRPLAGIIRFVVDTPIAGFDATWRAVLADFAARQRTGDLLVTINDAGATPAVVALRLAQAAEELRA</sequence>
<dbReference type="HOGENOM" id="CLU_173135_0_0_4"/>
<evidence type="ECO:0000256" key="1">
    <source>
        <dbReference type="ARBA" id="ARBA00004496"/>
    </source>
</evidence>
<comment type="subcellular location">
    <subcellularLocation>
        <location evidence="1">Cytoplasm</location>
    </subcellularLocation>
</comment>
<evidence type="ECO:0000313" key="6">
    <source>
        <dbReference type="EMBL" id="ABM58631.1"/>
    </source>
</evidence>
<dbReference type="Proteomes" id="UP000000374">
    <property type="component" value="Chromosome"/>
</dbReference>
<dbReference type="InterPro" id="IPR023439">
    <property type="entry name" value="Mal_deCO2ase/Cit_lyase_ACP"/>
</dbReference>
<reference evidence="7" key="1">
    <citation type="submission" date="2006-12" db="EMBL/GenBank/DDBJ databases">
        <title>Complete sequence of chromosome 1 of Verminephrobacter eiseniae EF01-2.</title>
        <authorList>
            <person name="Copeland A."/>
            <person name="Lucas S."/>
            <person name="Lapidus A."/>
            <person name="Barry K."/>
            <person name="Detter J.C."/>
            <person name="Glavina del Rio T."/>
            <person name="Dalin E."/>
            <person name="Tice H."/>
            <person name="Pitluck S."/>
            <person name="Chertkov O."/>
            <person name="Brettin T."/>
            <person name="Bruce D."/>
            <person name="Han C."/>
            <person name="Tapia R."/>
            <person name="Gilna P."/>
            <person name="Schmutz J."/>
            <person name="Larimer F."/>
            <person name="Land M."/>
            <person name="Hauser L."/>
            <person name="Kyrpides N."/>
            <person name="Kim E."/>
            <person name="Stahl D."/>
            <person name="Richardson P."/>
        </authorList>
    </citation>
    <scope>NUCLEOTIDE SEQUENCE [LARGE SCALE GENOMIC DNA]</scope>
    <source>
        <strain evidence="7">EF01-2</strain>
    </source>
</reference>
<evidence type="ECO:0000256" key="4">
    <source>
        <dbReference type="NCBIfam" id="TIGR03130"/>
    </source>
</evidence>
<dbReference type="GeneID" id="76461382"/>
<keyword evidence="7" id="KW-1185">Reference proteome</keyword>
<keyword evidence="3 5" id="KW-0597">Phosphoprotein</keyword>
<keyword evidence="2" id="KW-0963">Cytoplasm</keyword>
<dbReference type="AlphaFoldDB" id="A1WLX4"/>
<dbReference type="KEGG" id="vei:Veis_2895"/>
<name>A1WLX4_VEREI</name>
<dbReference type="RefSeq" id="WP_011810627.1">
    <property type="nucleotide sequence ID" value="NC_008786.1"/>
</dbReference>
<dbReference type="eggNOG" id="COG3052">
    <property type="taxonomic scope" value="Bacteria"/>
</dbReference>
<dbReference type="NCBIfam" id="TIGR03130">
    <property type="entry name" value="malonate_delta"/>
    <property type="match status" value="1"/>
</dbReference>
<proteinExistence type="inferred from homology"/>
<evidence type="ECO:0000313" key="7">
    <source>
        <dbReference type="Proteomes" id="UP000000374"/>
    </source>
</evidence>
<organism evidence="6 7">
    <name type="scientific">Verminephrobacter eiseniae (strain EF01-2)</name>
    <dbReference type="NCBI Taxonomy" id="391735"/>
    <lineage>
        <taxon>Bacteria</taxon>
        <taxon>Pseudomonadati</taxon>
        <taxon>Pseudomonadota</taxon>
        <taxon>Betaproteobacteria</taxon>
        <taxon>Burkholderiales</taxon>
        <taxon>Comamonadaceae</taxon>
        <taxon>Verminephrobacter</taxon>
    </lineage>
</organism>
<protein>
    <recommendedName>
        <fullName evidence="4">Malonate decarboxylase acyl carrier protein</fullName>
    </recommendedName>
</protein>
<gene>
    <name evidence="6" type="ordered locus">Veis_2895</name>
</gene>
<dbReference type="HAMAP" id="MF_00710">
    <property type="entry name" value="Malonate_deCO2ase_dsu"/>
    <property type="match status" value="1"/>
</dbReference>
<evidence type="ECO:0000256" key="2">
    <source>
        <dbReference type="ARBA" id="ARBA00022490"/>
    </source>
</evidence>
<evidence type="ECO:0000256" key="5">
    <source>
        <dbReference type="PIRSR" id="PIRSR609662-50"/>
    </source>
</evidence>
<evidence type="ECO:0000256" key="3">
    <source>
        <dbReference type="ARBA" id="ARBA00022553"/>
    </source>
</evidence>
<feature type="modified residue" description="O-(phosphoribosyl dephospho-coenzyme A)serine" evidence="5">
    <location>
        <position position="29"/>
    </location>
</feature>